<evidence type="ECO:0000313" key="5">
    <source>
        <dbReference type="Proteomes" id="UP000011723"/>
    </source>
</evidence>
<keyword evidence="5" id="KW-1185">Reference proteome</keyword>
<gene>
    <name evidence="4" type="ORF">A605_08765</name>
</gene>
<reference evidence="4 5" key="1">
    <citation type="journal article" date="2012" name="Stand. Genomic Sci.">
        <title>Genome sequence of the halotolerant bacterium Corynebacterium halotolerans type strain YIM 70093(T) (= DSM 44683(T)).</title>
        <authorList>
            <person name="Ruckert C."/>
            <person name="Albersmeier A."/>
            <person name="Al-Dilaimi A."/>
            <person name="Niehaus K."/>
            <person name="Szczepanowski R."/>
            <person name="Kalinowski J."/>
        </authorList>
    </citation>
    <scope>NUCLEOTIDE SEQUENCE [LARGE SCALE GENOMIC DNA]</scope>
    <source>
        <strain evidence="4">YIM 70093</strain>
    </source>
</reference>
<name>M1NZ12_9CORY</name>
<evidence type="ECO:0000256" key="1">
    <source>
        <dbReference type="SAM" id="MobiDB-lite"/>
    </source>
</evidence>
<keyword evidence="2" id="KW-1133">Transmembrane helix</keyword>
<evidence type="ECO:0000313" key="4">
    <source>
        <dbReference type="EMBL" id="AGF72755.1"/>
    </source>
</evidence>
<dbReference type="RefSeq" id="WP_015401174.1">
    <property type="nucleotide sequence ID" value="NC_020302.1"/>
</dbReference>
<organism evidence="4 5">
    <name type="scientific">Corynebacterium halotolerans YIM 70093 = DSM 44683</name>
    <dbReference type="NCBI Taxonomy" id="1121362"/>
    <lineage>
        <taxon>Bacteria</taxon>
        <taxon>Bacillati</taxon>
        <taxon>Actinomycetota</taxon>
        <taxon>Actinomycetes</taxon>
        <taxon>Mycobacteriales</taxon>
        <taxon>Corynebacteriaceae</taxon>
        <taxon>Corynebacterium</taxon>
    </lineage>
</organism>
<dbReference type="Proteomes" id="UP000011723">
    <property type="component" value="Chromosome"/>
</dbReference>
<accession>M1NZ12</accession>
<feature type="chain" id="PRO_5039636612" evidence="3">
    <location>
        <begin position="26"/>
        <end position="130"/>
    </location>
</feature>
<dbReference type="HOGENOM" id="CLU_144039_0_0_11"/>
<protein>
    <submittedName>
        <fullName evidence="4">Or membrane protein</fullName>
    </submittedName>
</protein>
<feature type="signal peptide" evidence="3">
    <location>
        <begin position="1"/>
        <end position="25"/>
    </location>
</feature>
<dbReference type="EMBL" id="CP003697">
    <property type="protein sequence ID" value="AGF72755.1"/>
    <property type="molecule type" value="Genomic_DNA"/>
</dbReference>
<keyword evidence="3" id="KW-0732">Signal</keyword>
<keyword evidence="2" id="KW-0472">Membrane</keyword>
<evidence type="ECO:0000256" key="3">
    <source>
        <dbReference type="SAM" id="SignalP"/>
    </source>
</evidence>
<dbReference type="KEGG" id="chn:A605_08765"/>
<keyword evidence="2" id="KW-0812">Transmembrane</keyword>
<feature type="compositionally biased region" description="Acidic residues" evidence="1">
    <location>
        <begin position="29"/>
        <end position="38"/>
    </location>
</feature>
<feature type="region of interest" description="Disordered" evidence="1">
    <location>
        <begin position="29"/>
        <end position="92"/>
    </location>
</feature>
<proteinExistence type="predicted"/>
<sequence>MRKFRNAAIATATAVSLTFAGTTIAAAQDGDDVQDVQEDSSVRLSSGSSALGHDLGAWSEQDEDEENPEDPIIRDDDQASGSDLLGEETGENPQWAEIWRDFTALGVVGAVVGAVIGGINWLKYQGILPY</sequence>
<dbReference type="AlphaFoldDB" id="M1NZ12"/>
<feature type="transmembrane region" description="Helical" evidence="2">
    <location>
        <begin position="102"/>
        <end position="122"/>
    </location>
</feature>
<evidence type="ECO:0000256" key="2">
    <source>
        <dbReference type="SAM" id="Phobius"/>
    </source>
</evidence>
<feature type="compositionally biased region" description="Acidic residues" evidence="1">
    <location>
        <begin position="60"/>
        <end position="69"/>
    </location>
</feature>
<dbReference type="PATRIC" id="fig|1121362.3.peg.1769"/>
<dbReference type="eggNOG" id="ENOG5031QGP">
    <property type="taxonomic scope" value="Bacteria"/>
</dbReference>